<evidence type="ECO:0000256" key="1">
    <source>
        <dbReference type="ARBA" id="ARBA00022450"/>
    </source>
</evidence>
<keyword evidence="2" id="KW-0597">Phosphoprotein</keyword>
<dbReference type="SUPFAM" id="SSF53474">
    <property type="entry name" value="alpha/beta-Hydrolases"/>
    <property type="match status" value="2"/>
</dbReference>
<dbReference type="Gene3D" id="3.40.50.1820">
    <property type="entry name" value="alpha/beta hydrolase"/>
    <property type="match status" value="2"/>
</dbReference>
<dbReference type="InterPro" id="IPR020841">
    <property type="entry name" value="PKS_Beta-ketoAc_synthase_dom"/>
</dbReference>
<dbReference type="PANTHER" id="PTHR43775:SF37">
    <property type="entry name" value="SI:DKEY-61P9.11"/>
    <property type="match status" value="1"/>
</dbReference>
<dbReference type="Pfam" id="PF00109">
    <property type="entry name" value="ketoacyl-synt"/>
    <property type="match status" value="1"/>
</dbReference>
<dbReference type="Gene3D" id="3.40.47.10">
    <property type="match status" value="1"/>
</dbReference>
<dbReference type="Proteomes" id="UP001363151">
    <property type="component" value="Unassembled WGS sequence"/>
</dbReference>
<comment type="caution">
    <text evidence="6">The sequence shown here is derived from an EMBL/GenBank/DDBJ whole genome shotgun (WGS) entry which is preliminary data.</text>
</comment>
<evidence type="ECO:0000256" key="4">
    <source>
        <dbReference type="SAM" id="MobiDB-lite"/>
    </source>
</evidence>
<dbReference type="InterPro" id="IPR014031">
    <property type="entry name" value="Ketoacyl_synth_C"/>
</dbReference>
<dbReference type="SUPFAM" id="SSF53901">
    <property type="entry name" value="Thiolase-like"/>
    <property type="match status" value="2"/>
</dbReference>
<dbReference type="EMBL" id="JBBJCI010000140">
    <property type="protein sequence ID" value="KAK7242778.1"/>
    <property type="molecule type" value="Genomic_DNA"/>
</dbReference>
<dbReference type="InterPro" id="IPR016039">
    <property type="entry name" value="Thiolase-like"/>
</dbReference>
<sequence length="1126" mass="116285">MEAGLDSLGLCDLGEGLQAALSTLLPATLFFDRPTVDAVEAFLHEGDDDGDVAAAAPPAAAADGADDAVAAPSLSFLIPFAVRSFAALRNLSLGARVASQTIPASRWERMPGAAQYGALVGDDVALHAADFGISPLAAARDDPQQVHILQCCYGALAACAQSRAALAGTAVGVFAGAAAASWRDDDPTWSPVTYAPDPLGVVLCVAAGRASFLLGLHGPCVALDTACASSLVCGHLAAGSVAARESEGLAVAAGALVHREYVLNLVSAAGMVSRLGRCHTWDARADGYARAEGCVALSVSEAAPASRPWRAALAAGPPAWASSGVRCDGASASLTAPNGTAQRALLRVVTSSLPAALRADVQCESHGTGTALGDPMELGAVAAALRDADSVMVASLKAHLRRVNAHLGPVVSGAGAPRAPAGLTPMPGAPFPRRVSSFGFGGTIARTAPSSAAALSRGRASASALRAGTAAFAPLRKTHWRAAQGVFRAGGAARDALAAAMAAKPPRGPGVRGDAATFASPRARAVAGALEALGLPRDAAMADVDSLGVTALASAVNDACGVSIGDRGDVVEALGDAAAPGGLWRPEGYDLVVRGPPRAVLRDGAGAAKALVLVHDESGSCAYLARLLVTPATTLSGVRVVALQAPEISDGARPADEARAASYAAAARAALRGRPPAVVVGGGACARLAARVAAALDAESLVLVARAAAPVPTRAGPTPSTGAASWAGAPRASSPRPSTGLRGREIRRRRARRRRGARATVADARRRLPAAPGAREDLDALREFAFHYAPEPWGDGPRARAASRSGRGRRRAGRAGARFGAAAAGRDDLLGAAPLAALFGDLSSRTFAYVPFVNRVDADGEDCLGAGDSPTPGARRDYGWRPLPRARAARYLDVCERRAPGGGVFVGYSFAGNICFEMALLLQERGAAGGRRYPFEMILVEPVPPYQRTRAPDETLLEHAARFGDKCLCAEMFPALFGTGDVTLDLGGRVARRELRTQDALWAFLCGAVGLDGRFAGDFEKMTEFIFNLRLEPPRAALDRDVHYFLIEPDGWKHYDFYWGYKGDLVEPWKDFVAPGREFTVHRGVEGNHFQAFDTDANMDVIKAVVQPLLDGLDRRPAADAAVENE</sequence>
<keyword evidence="7" id="KW-1185">Reference proteome</keyword>
<evidence type="ECO:0000256" key="2">
    <source>
        <dbReference type="ARBA" id="ARBA00022553"/>
    </source>
</evidence>
<dbReference type="InterPro" id="IPR014030">
    <property type="entry name" value="Ketoacyl_synth_N"/>
</dbReference>
<evidence type="ECO:0000259" key="5">
    <source>
        <dbReference type="PROSITE" id="PS52004"/>
    </source>
</evidence>
<organism evidence="6 7">
    <name type="scientific">Aureococcus anophagefferens</name>
    <name type="common">Harmful bloom alga</name>
    <dbReference type="NCBI Taxonomy" id="44056"/>
    <lineage>
        <taxon>Eukaryota</taxon>
        <taxon>Sar</taxon>
        <taxon>Stramenopiles</taxon>
        <taxon>Ochrophyta</taxon>
        <taxon>Pelagophyceae</taxon>
        <taxon>Pelagomonadales</taxon>
        <taxon>Pelagomonadaceae</taxon>
        <taxon>Aureococcus</taxon>
    </lineage>
</organism>
<dbReference type="SMART" id="SM00825">
    <property type="entry name" value="PKS_KS"/>
    <property type="match status" value="1"/>
</dbReference>
<dbReference type="InterPro" id="IPR036736">
    <property type="entry name" value="ACP-like_sf"/>
</dbReference>
<protein>
    <submittedName>
        <fullName evidence="6">Phosphopantetheine binding protein</fullName>
    </submittedName>
</protein>
<dbReference type="Pfam" id="PF02801">
    <property type="entry name" value="Ketoacyl-synt_C"/>
    <property type="match status" value="1"/>
</dbReference>
<dbReference type="PROSITE" id="PS52004">
    <property type="entry name" value="KS3_2"/>
    <property type="match status" value="1"/>
</dbReference>
<dbReference type="Gene3D" id="1.10.1200.10">
    <property type="entry name" value="ACP-like"/>
    <property type="match status" value="1"/>
</dbReference>
<name>A0ABR1G2Y1_AURAN</name>
<proteinExistence type="predicted"/>
<gene>
    <name evidence="6" type="ORF">SO694_00015126</name>
</gene>
<evidence type="ECO:0000256" key="3">
    <source>
        <dbReference type="ARBA" id="ARBA00022679"/>
    </source>
</evidence>
<keyword evidence="3" id="KW-0808">Transferase</keyword>
<dbReference type="InterPro" id="IPR029058">
    <property type="entry name" value="AB_hydrolase_fold"/>
</dbReference>
<accession>A0ABR1G2Y1</accession>
<reference evidence="6 7" key="1">
    <citation type="submission" date="2024-03" db="EMBL/GenBank/DDBJ databases">
        <title>Aureococcus anophagefferens CCMP1851 and Kratosvirus quantuckense: Draft genome of a second virus-susceptible host strain in the model system.</title>
        <authorList>
            <person name="Chase E."/>
            <person name="Truchon A.R."/>
            <person name="Schepens W."/>
            <person name="Wilhelm S.W."/>
        </authorList>
    </citation>
    <scope>NUCLEOTIDE SEQUENCE [LARGE SCALE GENOMIC DNA]</scope>
    <source>
        <strain evidence="6 7">CCMP1851</strain>
    </source>
</reference>
<feature type="region of interest" description="Disordered" evidence="4">
    <location>
        <begin position="796"/>
        <end position="815"/>
    </location>
</feature>
<dbReference type="SUPFAM" id="SSF47336">
    <property type="entry name" value="ACP-like"/>
    <property type="match status" value="1"/>
</dbReference>
<dbReference type="PANTHER" id="PTHR43775">
    <property type="entry name" value="FATTY ACID SYNTHASE"/>
    <property type="match status" value="1"/>
</dbReference>
<feature type="compositionally biased region" description="Low complexity" evidence="4">
    <location>
        <begin position="796"/>
        <end position="805"/>
    </location>
</feature>
<dbReference type="InterPro" id="IPR050091">
    <property type="entry name" value="PKS_NRPS_Biosynth_Enz"/>
</dbReference>
<keyword evidence="1" id="KW-0596">Phosphopantetheine</keyword>
<feature type="domain" description="Ketosynthase family 3 (KS3)" evidence="5">
    <location>
        <begin position="66"/>
        <end position="451"/>
    </location>
</feature>
<feature type="compositionally biased region" description="Basic residues" evidence="4">
    <location>
        <begin position="745"/>
        <end position="757"/>
    </location>
</feature>
<dbReference type="CDD" id="cd00833">
    <property type="entry name" value="PKS"/>
    <property type="match status" value="1"/>
</dbReference>
<evidence type="ECO:0000313" key="6">
    <source>
        <dbReference type="EMBL" id="KAK7242778.1"/>
    </source>
</evidence>
<evidence type="ECO:0000313" key="7">
    <source>
        <dbReference type="Proteomes" id="UP001363151"/>
    </source>
</evidence>
<feature type="region of interest" description="Disordered" evidence="4">
    <location>
        <begin position="711"/>
        <end position="762"/>
    </location>
</feature>